<dbReference type="GeneID" id="109728686"/>
<protein>
    <submittedName>
        <fullName evidence="5 6">60S ribosomal protein L13-like isoform X1</fullName>
    </submittedName>
</protein>
<evidence type="ECO:0000313" key="4">
    <source>
        <dbReference type="Proteomes" id="UP000515123"/>
    </source>
</evidence>
<reference evidence="5 6" key="2">
    <citation type="submission" date="2025-04" db="UniProtKB">
        <authorList>
            <consortium name="RefSeq"/>
        </authorList>
    </citation>
    <scope>IDENTIFICATION</scope>
    <source>
        <tissue evidence="5 6">Leaf</tissue>
    </source>
</reference>
<evidence type="ECO:0000256" key="2">
    <source>
        <dbReference type="ARBA" id="ARBA00022980"/>
    </source>
</evidence>
<dbReference type="GO" id="GO:0006412">
    <property type="term" value="P:translation"/>
    <property type="evidence" value="ECO:0007669"/>
    <property type="project" value="InterPro"/>
</dbReference>
<dbReference type="GO" id="GO:0022625">
    <property type="term" value="C:cytosolic large ribosomal subunit"/>
    <property type="evidence" value="ECO:0007669"/>
    <property type="project" value="TreeGrafter"/>
</dbReference>
<gene>
    <name evidence="5 6" type="primary">LOC109728686</name>
</gene>
<dbReference type="PANTHER" id="PTHR11722">
    <property type="entry name" value="60S RIBOSOMAL PROTEIN L13"/>
    <property type="match status" value="1"/>
</dbReference>
<dbReference type="GO" id="GO:0003735">
    <property type="term" value="F:structural constituent of ribosome"/>
    <property type="evidence" value="ECO:0007669"/>
    <property type="project" value="InterPro"/>
</dbReference>
<comment type="similarity">
    <text evidence="1">Belongs to the eukaryotic ribosomal protein eL13 family.</text>
</comment>
<keyword evidence="4" id="KW-1185">Reference proteome</keyword>
<dbReference type="RefSeq" id="XP_020114742.1">
    <property type="nucleotide sequence ID" value="XM_020259153.1"/>
</dbReference>
<dbReference type="InterPro" id="IPR001380">
    <property type="entry name" value="Ribosomal_eL13"/>
</dbReference>
<evidence type="ECO:0000313" key="5">
    <source>
        <dbReference type="RefSeq" id="XP_020114742.1"/>
    </source>
</evidence>
<sequence>MINQIRAEQWLSTTTTCRTGTLGSIGRIGSTSKSAKQDNGLKGKAVFDSSGQTTVGMDPQAAGILKKLAPTISNAVDHRRKNHSLEGLQANVQMLKMYKTKLVIFPRLLFLLPRNWPQPRRCKAGICRFCARSRRPRS</sequence>
<dbReference type="OrthoDB" id="1924114at2759"/>
<dbReference type="RefSeq" id="XP_020114743.1">
    <property type="nucleotide sequence ID" value="XM_020259154.1"/>
</dbReference>
<organism evidence="6">
    <name type="scientific">Ananas comosus</name>
    <name type="common">Pineapple</name>
    <name type="synonym">Ananas ananas</name>
    <dbReference type="NCBI Taxonomy" id="4615"/>
    <lineage>
        <taxon>Eukaryota</taxon>
        <taxon>Viridiplantae</taxon>
        <taxon>Streptophyta</taxon>
        <taxon>Embryophyta</taxon>
        <taxon>Tracheophyta</taxon>
        <taxon>Spermatophyta</taxon>
        <taxon>Magnoliopsida</taxon>
        <taxon>Liliopsida</taxon>
        <taxon>Poales</taxon>
        <taxon>Bromeliaceae</taxon>
        <taxon>Bromelioideae</taxon>
        <taxon>Ananas</taxon>
    </lineage>
</organism>
<dbReference type="AlphaFoldDB" id="A0A6P5HNA9"/>
<evidence type="ECO:0000256" key="3">
    <source>
        <dbReference type="ARBA" id="ARBA00023274"/>
    </source>
</evidence>
<dbReference type="PANTHER" id="PTHR11722:SF0">
    <property type="entry name" value="LARGE RIBOSOMAL SUBUNIT PROTEIN EL13"/>
    <property type="match status" value="1"/>
</dbReference>
<evidence type="ECO:0000256" key="1">
    <source>
        <dbReference type="ARBA" id="ARBA00005640"/>
    </source>
</evidence>
<name>A0A6P5HNA9_ANACO</name>
<dbReference type="GO" id="GO:0003723">
    <property type="term" value="F:RNA binding"/>
    <property type="evidence" value="ECO:0007669"/>
    <property type="project" value="TreeGrafter"/>
</dbReference>
<dbReference type="Proteomes" id="UP000515123">
    <property type="component" value="Linkage group 24"/>
</dbReference>
<accession>A0A6P5HNA9</accession>
<keyword evidence="2" id="KW-0689">Ribosomal protein</keyword>
<proteinExistence type="inferred from homology"/>
<keyword evidence="3" id="KW-0687">Ribonucleoprotein</keyword>
<reference evidence="4" key="1">
    <citation type="journal article" date="2015" name="Nat. Genet.">
        <title>The pineapple genome and the evolution of CAM photosynthesis.</title>
        <authorList>
            <person name="Ming R."/>
            <person name="VanBuren R."/>
            <person name="Wai C.M."/>
            <person name="Tang H."/>
            <person name="Schatz M.C."/>
            <person name="Bowers J.E."/>
            <person name="Lyons E."/>
            <person name="Wang M.L."/>
            <person name="Chen J."/>
            <person name="Biggers E."/>
            <person name="Zhang J."/>
            <person name="Huang L."/>
            <person name="Zhang L."/>
            <person name="Miao W."/>
            <person name="Zhang J."/>
            <person name="Ye Z."/>
            <person name="Miao C."/>
            <person name="Lin Z."/>
            <person name="Wang H."/>
            <person name="Zhou H."/>
            <person name="Yim W.C."/>
            <person name="Priest H.D."/>
            <person name="Zheng C."/>
            <person name="Woodhouse M."/>
            <person name="Edger P.P."/>
            <person name="Guyot R."/>
            <person name="Guo H.B."/>
            <person name="Guo H."/>
            <person name="Zheng G."/>
            <person name="Singh R."/>
            <person name="Sharma A."/>
            <person name="Min X."/>
            <person name="Zheng Y."/>
            <person name="Lee H."/>
            <person name="Gurtowski J."/>
            <person name="Sedlazeck F.J."/>
            <person name="Harkess A."/>
            <person name="McKain M.R."/>
            <person name="Liao Z."/>
            <person name="Fang J."/>
            <person name="Liu J."/>
            <person name="Zhang X."/>
            <person name="Zhang Q."/>
            <person name="Hu W."/>
            <person name="Qin Y."/>
            <person name="Wang K."/>
            <person name="Chen L.Y."/>
            <person name="Shirley N."/>
            <person name="Lin Y.R."/>
            <person name="Liu L.Y."/>
            <person name="Hernandez A.G."/>
            <person name="Wright C.L."/>
            <person name="Bulone V."/>
            <person name="Tuskan G.A."/>
            <person name="Heath K."/>
            <person name="Zee F."/>
            <person name="Moore P.H."/>
            <person name="Sunkar R."/>
            <person name="Leebens-Mack J.H."/>
            <person name="Mockler T."/>
            <person name="Bennetzen J.L."/>
            <person name="Freeling M."/>
            <person name="Sankoff D."/>
            <person name="Paterson A.H."/>
            <person name="Zhu X."/>
            <person name="Yang X."/>
            <person name="Smith J.A."/>
            <person name="Cushman J.C."/>
            <person name="Paull R.E."/>
            <person name="Yu Q."/>
        </authorList>
    </citation>
    <scope>NUCLEOTIDE SEQUENCE [LARGE SCALE GENOMIC DNA]</scope>
    <source>
        <strain evidence="4">cv. F153</strain>
    </source>
</reference>
<dbReference type="Pfam" id="PF01294">
    <property type="entry name" value="Ribosomal_L13e"/>
    <property type="match status" value="1"/>
</dbReference>
<evidence type="ECO:0000313" key="6">
    <source>
        <dbReference type="RefSeq" id="XP_020114743.1"/>
    </source>
</evidence>